<name>A0ABS9CS30_9RHOB</name>
<gene>
    <name evidence="2" type="ORF">L0664_02420</name>
</gene>
<sequence>MTDTYHQPKVAKSDLDPCDQEVLTFARQVGISGAFLFFGGVIALIATSGQATWDIARSLYFAMVVLGPVGIVIAQRLLRILMKHRRKELSIFDR</sequence>
<protein>
    <recommendedName>
        <fullName evidence="4">YrhK domain-containing protein</fullName>
    </recommendedName>
</protein>
<evidence type="ECO:0008006" key="4">
    <source>
        <dbReference type="Google" id="ProtNLM"/>
    </source>
</evidence>
<dbReference type="Proteomes" id="UP001200557">
    <property type="component" value="Unassembled WGS sequence"/>
</dbReference>
<organism evidence="2 3">
    <name type="scientific">Octadecabacter dasysiphoniae</name>
    <dbReference type="NCBI Taxonomy" id="2909341"/>
    <lineage>
        <taxon>Bacteria</taxon>
        <taxon>Pseudomonadati</taxon>
        <taxon>Pseudomonadota</taxon>
        <taxon>Alphaproteobacteria</taxon>
        <taxon>Rhodobacterales</taxon>
        <taxon>Roseobacteraceae</taxon>
        <taxon>Octadecabacter</taxon>
    </lineage>
</organism>
<feature type="transmembrane region" description="Helical" evidence="1">
    <location>
        <begin position="34"/>
        <end position="53"/>
    </location>
</feature>
<dbReference type="EMBL" id="JAKGAQ010000001">
    <property type="protein sequence ID" value="MCF2869912.1"/>
    <property type="molecule type" value="Genomic_DNA"/>
</dbReference>
<keyword evidence="1" id="KW-0472">Membrane</keyword>
<evidence type="ECO:0000313" key="2">
    <source>
        <dbReference type="EMBL" id="MCF2869912.1"/>
    </source>
</evidence>
<feature type="transmembrane region" description="Helical" evidence="1">
    <location>
        <begin position="59"/>
        <end position="78"/>
    </location>
</feature>
<evidence type="ECO:0000313" key="3">
    <source>
        <dbReference type="Proteomes" id="UP001200557"/>
    </source>
</evidence>
<accession>A0ABS9CS30</accession>
<keyword evidence="1" id="KW-0812">Transmembrane</keyword>
<dbReference type="RefSeq" id="WP_235224035.1">
    <property type="nucleotide sequence ID" value="NZ_JAKGAQ010000001.1"/>
</dbReference>
<keyword evidence="1" id="KW-1133">Transmembrane helix</keyword>
<evidence type="ECO:0000256" key="1">
    <source>
        <dbReference type="SAM" id="Phobius"/>
    </source>
</evidence>
<comment type="caution">
    <text evidence="2">The sequence shown here is derived from an EMBL/GenBank/DDBJ whole genome shotgun (WGS) entry which is preliminary data.</text>
</comment>
<proteinExistence type="predicted"/>
<keyword evidence="3" id="KW-1185">Reference proteome</keyword>
<reference evidence="2 3" key="1">
    <citation type="submission" date="2022-01" db="EMBL/GenBank/DDBJ databases">
        <title>Octadecabacter sp. nov., isolated from a marine alga.</title>
        <authorList>
            <person name="Jin M.S."/>
            <person name="Kim H.M."/>
            <person name="Han D.M."/>
            <person name="Jung J.J."/>
            <person name="Jeon C.O."/>
        </authorList>
    </citation>
    <scope>NUCLEOTIDE SEQUENCE [LARGE SCALE GENOMIC DNA]</scope>
    <source>
        <strain evidence="2 3">G9-8</strain>
    </source>
</reference>